<name>A0A1Y1YA53_9FUNG</name>
<sequence>MAGLLHPVVDALPASTVNEVAQPQNHTEAPKLHSNLTEITNFSACSLQFRFDNGQCTDWADARYYQLTCHHTQWWGDARTWPASARNTEGWVVSSEPRVPSIIAIQPGYQGCGSDGHVGVVERINSDGSVYTSDWNYKVNGKGGPYITTYVNFNPGEGVAFIWHE</sequence>
<organism evidence="2 3">
    <name type="scientific">Basidiobolus meristosporus CBS 931.73</name>
    <dbReference type="NCBI Taxonomy" id="1314790"/>
    <lineage>
        <taxon>Eukaryota</taxon>
        <taxon>Fungi</taxon>
        <taxon>Fungi incertae sedis</taxon>
        <taxon>Zoopagomycota</taxon>
        <taxon>Entomophthoromycotina</taxon>
        <taxon>Basidiobolomycetes</taxon>
        <taxon>Basidiobolales</taxon>
        <taxon>Basidiobolaceae</taxon>
        <taxon>Basidiobolus</taxon>
    </lineage>
</organism>
<dbReference type="InterPro" id="IPR007921">
    <property type="entry name" value="CHAP_dom"/>
</dbReference>
<evidence type="ECO:0000313" key="2">
    <source>
        <dbReference type="EMBL" id="ORX94833.1"/>
    </source>
</evidence>
<reference evidence="2 3" key="1">
    <citation type="submission" date="2016-07" db="EMBL/GenBank/DDBJ databases">
        <title>Pervasive Adenine N6-methylation of Active Genes in Fungi.</title>
        <authorList>
            <consortium name="DOE Joint Genome Institute"/>
            <person name="Mondo S.J."/>
            <person name="Dannebaum R.O."/>
            <person name="Kuo R.C."/>
            <person name="Labutti K."/>
            <person name="Haridas S."/>
            <person name="Kuo A."/>
            <person name="Salamov A."/>
            <person name="Ahrendt S.R."/>
            <person name="Lipzen A."/>
            <person name="Sullivan W."/>
            <person name="Andreopoulos W.B."/>
            <person name="Clum A."/>
            <person name="Lindquist E."/>
            <person name="Daum C."/>
            <person name="Ramamoorthy G.K."/>
            <person name="Gryganskyi A."/>
            <person name="Culley D."/>
            <person name="Magnuson J.K."/>
            <person name="James T.Y."/>
            <person name="O'Malley M.A."/>
            <person name="Stajich J.E."/>
            <person name="Spatafora J.W."/>
            <person name="Visel A."/>
            <person name="Grigoriev I.V."/>
        </authorList>
    </citation>
    <scope>NUCLEOTIDE SEQUENCE [LARGE SCALE GENOMIC DNA]</scope>
    <source>
        <strain evidence="2 3">CBS 931.73</strain>
    </source>
</reference>
<dbReference type="SUPFAM" id="SSF54001">
    <property type="entry name" value="Cysteine proteinases"/>
    <property type="match status" value="1"/>
</dbReference>
<keyword evidence="3" id="KW-1185">Reference proteome</keyword>
<dbReference type="PROSITE" id="PS50911">
    <property type="entry name" value="CHAP"/>
    <property type="match status" value="1"/>
</dbReference>
<dbReference type="Proteomes" id="UP000193498">
    <property type="component" value="Unassembled WGS sequence"/>
</dbReference>
<evidence type="ECO:0000313" key="3">
    <source>
        <dbReference type="Proteomes" id="UP000193498"/>
    </source>
</evidence>
<dbReference type="EMBL" id="MCFE01000194">
    <property type="protein sequence ID" value="ORX94833.1"/>
    <property type="molecule type" value="Genomic_DNA"/>
</dbReference>
<accession>A0A1Y1YA53</accession>
<evidence type="ECO:0000259" key="1">
    <source>
        <dbReference type="PROSITE" id="PS50911"/>
    </source>
</evidence>
<dbReference type="InterPro" id="IPR038765">
    <property type="entry name" value="Papain-like_cys_pep_sf"/>
</dbReference>
<protein>
    <recommendedName>
        <fullName evidence="1">Peptidase C51 domain-containing protein</fullName>
    </recommendedName>
</protein>
<dbReference type="Pfam" id="PF05257">
    <property type="entry name" value="CHAP"/>
    <property type="match status" value="1"/>
</dbReference>
<dbReference type="Gene3D" id="3.90.1720.10">
    <property type="entry name" value="endopeptidase domain like (from Nostoc punctiforme)"/>
    <property type="match status" value="1"/>
</dbReference>
<dbReference type="AlphaFoldDB" id="A0A1Y1YA53"/>
<comment type="caution">
    <text evidence="2">The sequence shown here is derived from an EMBL/GenBank/DDBJ whole genome shotgun (WGS) entry which is preliminary data.</text>
</comment>
<feature type="domain" description="Peptidase C51" evidence="1">
    <location>
        <begin position="31"/>
        <end position="163"/>
    </location>
</feature>
<proteinExistence type="predicted"/>
<dbReference type="InParanoid" id="A0A1Y1YA53"/>
<gene>
    <name evidence="2" type="ORF">K493DRAFT_315314</name>
</gene>